<proteinExistence type="predicted"/>
<dbReference type="PANTHER" id="PTHR10775">
    <property type="entry name" value="OS08G0208400 PROTEIN"/>
    <property type="match status" value="1"/>
</dbReference>
<dbReference type="Pfam" id="PF13963">
    <property type="entry name" value="Transpos_assoc"/>
    <property type="match status" value="1"/>
</dbReference>
<dbReference type="AlphaFoldDB" id="A0A0A9HG26"/>
<feature type="domain" description="Transposase-associated" evidence="1">
    <location>
        <begin position="3"/>
        <end position="75"/>
    </location>
</feature>
<evidence type="ECO:0000259" key="1">
    <source>
        <dbReference type="Pfam" id="PF13963"/>
    </source>
</evidence>
<accession>A0A0A9HG26</accession>
<dbReference type="PANTHER" id="PTHR10775:SF182">
    <property type="entry name" value="TRANSPOSON, EN_SPM-LIKE, TRANSPOSASE-ASSOCIATED DOMAIN PROTEIN-RELATED"/>
    <property type="match status" value="1"/>
</dbReference>
<organism evidence="2">
    <name type="scientific">Arundo donax</name>
    <name type="common">Giant reed</name>
    <name type="synonym">Donax arundinaceus</name>
    <dbReference type="NCBI Taxonomy" id="35708"/>
    <lineage>
        <taxon>Eukaryota</taxon>
        <taxon>Viridiplantae</taxon>
        <taxon>Streptophyta</taxon>
        <taxon>Embryophyta</taxon>
        <taxon>Tracheophyta</taxon>
        <taxon>Spermatophyta</taxon>
        <taxon>Magnoliopsida</taxon>
        <taxon>Liliopsida</taxon>
        <taxon>Poales</taxon>
        <taxon>Poaceae</taxon>
        <taxon>PACMAD clade</taxon>
        <taxon>Arundinoideae</taxon>
        <taxon>Arundineae</taxon>
        <taxon>Arundo</taxon>
    </lineage>
</organism>
<evidence type="ECO:0000313" key="2">
    <source>
        <dbReference type="EMBL" id="JAE34769.1"/>
    </source>
</evidence>
<dbReference type="InterPro" id="IPR029480">
    <property type="entry name" value="Transpos_assoc"/>
</dbReference>
<reference evidence="2" key="2">
    <citation type="journal article" date="2015" name="Data Brief">
        <title>Shoot transcriptome of the giant reed, Arundo donax.</title>
        <authorList>
            <person name="Barrero R.A."/>
            <person name="Guerrero F.D."/>
            <person name="Moolhuijzen P."/>
            <person name="Goolsby J.A."/>
            <person name="Tidwell J."/>
            <person name="Bellgard S.E."/>
            <person name="Bellgard M.I."/>
        </authorList>
    </citation>
    <scope>NUCLEOTIDE SEQUENCE</scope>
    <source>
        <tissue evidence="2">Shoot tissue taken approximately 20 cm above the soil surface</tissue>
    </source>
</reference>
<sequence>MDKGWMRAPRSTNEYNEGVKRFIEFAFSKSAKYNRILCPCKTCQNAYWLVKEEVRGHLVSSGFMPGYTSWIHHGESMSSSKPGVASSPQYEYGSASGDEMDRMLMDGFGMYDTQALGEDKGLHEDLDVDAEAYYKLVNDNSQELYPGCKKFSKLQFLVRLLNIKNLWGVSNDCFDELLSLIKEALPGGEALPKNFHDAKKFVKAIGVAYECINACKNDYILYRKEYANATSCPVCGASRWKIEKTGVDGRRVHRVPQKVVRHFPLKKRLQRLFMSSKTAALMRWHSEDRTKDGLLRHPATRLLGNTLMQCTKISVQKFGMSDSVWQQMVSTPLEIGIFHIAYGL</sequence>
<protein>
    <recommendedName>
        <fullName evidence="1">Transposase-associated domain-containing protein</fullName>
    </recommendedName>
</protein>
<name>A0A0A9HG26_ARUDO</name>
<dbReference type="EMBL" id="GBRH01163127">
    <property type="protein sequence ID" value="JAE34769.1"/>
    <property type="molecule type" value="Transcribed_RNA"/>
</dbReference>
<reference evidence="2" key="1">
    <citation type="submission" date="2014-09" db="EMBL/GenBank/DDBJ databases">
        <authorList>
            <person name="Magalhaes I.L.F."/>
            <person name="Oliveira U."/>
            <person name="Santos F.R."/>
            <person name="Vidigal T.H.D.A."/>
            <person name="Brescovit A.D."/>
            <person name="Santos A.J."/>
        </authorList>
    </citation>
    <scope>NUCLEOTIDE SEQUENCE</scope>
    <source>
        <tissue evidence="2">Shoot tissue taken approximately 20 cm above the soil surface</tissue>
    </source>
</reference>